<organism evidence="3 4">
    <name type="scientific">Monoraphidium neglectum</name>
    <dbReference type="NCBI Taxonomy" id="145388"/>
    <lineage>
        <taxon>Eukaryota</taxon>
        <taxon>Viridiplantae</taxon>
        <taxon>Chlorophyta</taxon>
        <taxon>core chlorophytes</taxon>
        <taxon>Chlorophyceae</taxon>
        <taxon>CS clade</taxon>
        <taxon>Sphaeropleales</taxon>
        <taxon>Selenastraceae</taxon>
        <taxon>Monoraphidium</taxon>
    </lineage>
</organism>
<evidence type="ECO:0000256" key="1">
    <source>
        <dbReference type="SAM" id="Coils"/>
    </source>
</evidence>
<proteinExistence type="predicted"/>
<keyword evidence="1" id="KW-0175">Coiled coil</keyword>
<evidence type="ECO:0000256" key="2">
    <source>
        <dbReference type="SAM" id="SignalP"/>
    </source>
</evidence>
<dbReference type="KEGG" id="mng:MNEG_7629"/>
<dbReference type="SUPFAM" id="SSF56436">
    <property type="entry name" value="C-type lectin-like"/>
    <property type="match status" value="1"/>
</dbReference>
<evidence type="ECO:0000313" key="3">
    <source>
        <dbReference type="EMBL" id="KIZ00335.1"/>
    </source>
</evidence>
<feature type="coiled-coil region" evidence="1">
    <location>
        <begin position="56"/>
        <end position="113"/>
    </location>
</feature>
<keyword evidence="4" id="KW-1185">Reference proteome</keyword>
<protein>
    <recommendedName>
        <fullName evidence="5">DUF1554 domain-containing protein</fullName>
    </recommendedName>
</protein>
<dbReference type="Gene3D" id="3.10.100.10">
    <property type="entry name" value="Mannose-Binding Protein A, subunit A"/>
    <property type="match status" value="1"/>
</dbReference>
<name>A0A0D2MAM6_9CHLO</name>
<dbReference type="EMBL" id="KK101586">
    <property type="protein sequence ID" value="KIZ00335.1"/>
    <property type="molecule type" value="Genomic_DNA"/>
</dbReference>
<dbReference type="AlphaFoldDB" id="A0A0D2MAM6"/>
<dbReference type="Gene3D" id="1.10.287.1490">
    <property type="match status" value="1"/>
</dbReference>
<keyword evidence="2" id="KW-0732">Signal</keyword>
<dbReference type="Proteomes" id="UP000054498">
    <property type="component" value="Unassembled WGS sequence"/>
</dbReference>
<evidence type="ECO:0000313" key="4">
    <source>
        <dbReference type="Proteomes" id="UP000054498"/>
    </source>
</evidence>
<evidence type="ECO:0008006" key="5">
    <source>
        <dbReference type="Google" id="ProtNLM"/>
    </source>
</evidence>
<dbReference type="InterPro" id="IPR016187">
    <property type="entry name" value="CTDL_fold"/>
</dbReference>
<dbReference type="InterPro" id="IPR016186">
    <property type="entry name" value="C-type_lectin-like/link_sf"/>
</dbReference>
<gene>
    <name evidence="3" type="ORF">MNEG_7629</name>
</gene>
<dbReference type="RefSeq" id="XP_013899354.1">
    <property type="nucleotide sequence ID" value="XM_014043900.1"/>
</dbReference>
<dbReference type="GeneID" id="25740505"/>
<sequence>MYTRSSHSCLLQLFLVLAAVISELLAPPNATVDPLDPTTQHIGCGLATVSQLGTALAALEAKLAAAIRGLSNATTQANTTATDAAFAQLTQDLAALTGQVDALEASVAALNATTQQVSADTAAAIAALKVSLQQLAANTTAAVASLKAGLQQLQANASAGIAELMGDLQAVNASTSGLLRVGDAIDAATLGGVAPAGYVRVPTRVALYALGATLQGNLGGRAGADRSCQSDAGRPAGFLNARALLSVSSTDTIAAMPTLYGVPTNLPITSAAGAPIAANWADMLDGSLPASFAGAGVTTSAVSWTGATSSGGYAQGADCAGWSSASSGASGGAGDPTASSNGSYLSGFNITCDSLAAVICLVF</sequence>
<accession>A0A0D2MAM6</accession>
<feature type="chain" id="PRO_5002246823" description="DUF1554 domain-containing protein" evidence="2">
    <location>
        <begin position="27"/>
        <end position="363"/>
    </location>
</feature>
<reference evidence="3 4" key="1">
    <citation type="journal article" date="2013" name="BMC Genomics">
        <title>Reconstruction of the lipid metabolism for the microalga Monoraphidium neglectum from its genome sequence reveals characteristics suitable for biofuel production.</title>
        <authorList>
            <person name="Bogen C."/>
            <person name="Al-Dilaimi A."/>
            <person name="Albersmeier A."/>
            <person name="Wichmann J."/>
            <person name="Grundmann M."/>
            <person name="Rupp O."/>
            <person name="Lauersen K.J."/>
            <person name="Blifernez-Klassen O."/>
            <person name="Kalinowski J."/>
            <person name="Goesmann A."/>
            <person name="Mussgnug J.H."/>
            <person name="Kruse O."/>
        </authorList>
    </citation>
    <scope>NUCLEOTIDE SEQUENCE [LARGE SCALE GENOMIC DNA]</scope>
    <source>
        <strain evidence="3 4">SAG 48.87</strain>
    </source>
</reference>
<feature type="signal peptide" evidence="2">
    <location>
        <begin position="1"/>
        <end position="26"/>
    </location>
</feature>